<gene>
    <name evidence="1" type="primary">CSN7</name>
    <name evidence="1" type="ORF">KSP40_PGU019845</name>
</gene>
<dbReference type="Proteomes" id="UP001412067">
    <property type="component" value="Unassembled WGS sequence"/>
</dbReference>
<sequence length="56" mass="5886">MDIEQQQAVVIEQFVKQAGVLVGASLAGLLIEATSHPSLFAFSEILSVSNLSTVTP</sequence>
<organism evidence="1 2">
    <name type="scientific">Platanthera guangdongensis</name>
    <dbReference type="NCBI Taxonomy" id="2320717"/>
    <lineage>
        <taxon>Eukaryota</taxon>
        <taxon>Viridiplantae</taxon>
        <taxon>Streptophyta</taxon>
        <taxon>Embryophyta</taxon>
        <taxon>Tracheophyta</taxon>
        <taxon>Spermatophyta</taxon>
        <taxon>Magnoliopsida</taxon>
        <taxon>Liliopsida</taxon>
        <taxon>Asparagales</taxon>
        <taxon>Orchidaceae</taxon>
        <taxon>Orchidoideae</taxon>
        <taxon>Orchideae</taxon>
        <taxon>Orchidinae</taxon>
        <taxon>Platanthera</taxon>
    </lineage>
</organism>
<evidence type="ECO:0000313" key="1">
    <source>
        <dbReference type="EMBL" id="KAK8965635.1"/>
    </source>
</evidence>
<accession>A0ABR2MN88</accession>
<protein>
    <submittedName>
        <fullName evidence="1">COP9 signalosome complex subunit 7</fullName>
    </submittedName>
</protein>
<reference evidence="1 2" key="1">
    <citation type="journal article" date="2022" name="Nat. Plants">
        <title>Genomes of leafy and leafless Platanthera orchids illuminate the evolution of mycoheterotrophy.</title>
        <authorList>
            <person name="Li M.H."/>
            <person name="Liu K.W."/>
            <person name="Li Z."/>
            <person name="Lu H.C."/>
            <person name="Ye Q.L."/>
            <person name="Zhang D."/>
            <person name="Wang J.Y."/>
            <person name="Li Y.F."/>
            <person name="Zhong Z.M."/>
            <person name="Liu X."/>
            <person name="Yu X."/>
            <person name="Liu D.K."/>
            <person name="Tu X.D."/>
            <person name="Liu B."/>
            <person name="Hao Y."/>
            <person name="Liao X.Y."/>
            <person name="Jiang Y.T."/>
            <person name="Sun W.H."/>
            <person name="Chen J."/>
            <person name="Chen Y.Q."/>
            <person name="Ai Y."/>
            <person name="Zhai J.W."/>
            <person name="Wu S.S."/>
            <person name="Zhou Z."/>
            <person name="Hsiao Y.Y."/>
            <person name="Wu W.L."/>
            <person name="Chen Y.Y."/>
            <person name="Lin Y.F."/>
            <person name="Hsu J.L."/>
            <person name="Li C.Y."/>
            <person name="Wang Z.W."/>
            <person name="Zhao X."/>
            <person name="Zhong W.Y."/>
            <person name="Ma X.K."/>
            <person name="Ma L."/>
            <person name="Huang J."/>
            <person name="Chen G.Z."/>
            <person name="Huang M.Z."/>
            <person name="Huang L."/>
            <person name="Peng D.H."/>
            <person name="Luo Y.B."/>
            <person name="Zou S.Q."/>
            <person name="Chen S.P."/>
            <person name="Lan S."/>
            <person name="Tsai W.C."/>
            <person name="Van de Peer Y."/>
            <person name="Liu Z.J."/>
        </authorList>
    </citation>
    <scope>NUCLEOTIDE SEQUENCE [LARGE SCALE GENOMIC DNA]</scope>
    <source>
        <strain evidence="1">Lor288</strain>
    </source>
</reference>
<dbReference type="Pfam" id="PF22061">
    <property type="entry name" value="CSN7_HB_subdom"/>
    <property type="match status" value="1"/>
</dbReference>
<keyword evidence="2" id="KW-1185">Reference proteome</keyword>
<dbReference type="EMBL" id="JBBWWR010000006">
    <property type="protein sequence ID" value="KAK8965635.1"/>
    <property type="molecule type" value="Genomic_DNA"/>
</dbReference>
<proteinExistence type="predicted"/>
<comment type="caution">
    <text evidence="1">The sequence shown here is derived from an EMBL/GenBank/DDBJ whole genome shotgun (WGS) entry which is preliminary data.</text>
</comment>
<evidence type="ECO:0000313" key="2">
    <source>
        <dbReference type="Proteomes" id="UP001412067"/>
    </source>
</evidence>
<name>A0ABR2MN88_9ASPA</name>